<evidence type="ECO:0000259" key="3">
    <source>
        <dbReference type="PROSITE" id="PS51135"/>
    </source>
</evidence>
<dbReference type="SUPFAM" id="SSF54060">
    <property type="entry name" value="His-Me finger endonucleases"/>
    <property type="match status" value="1"/>
</dbReference>
<dbReference type="InterPro" id="IPR015311">
    <property type="entry name" value="DFF40_C"/>
</dbReference>
<evidence type="ECO:0000256" key="2">
    <source>
        <dbReference type="PROSITE-ProRule" id="PRU00447"/>
    </source>
</evidence>
<dbReference type="PANTHER" id="PTHR13067">
    <property type="entry name" value="CASPASE-ACTIVATED DNASE"/>
    <property type="match status" value="1"/>
</dbReference>
<evidence type="ECO:0000313" key="4">
    <source>
        <dbReference type="EMBL" id="OXU31606.1"/>
    </source>
</evidence>
<dbReference type="SMART" id="SM00266">
    <property type="entry name" value="CAD"/>
    <property type="match status" value="1"/>
</dbReference>
<dbReference type="GO" id="GO:0004520">
    <property type="term" value="F:DNA endonuclease activity"/>
    <property type="evidence" value="ECO:0007669"/>
    <property type="project" value="InterPro"/>
</dbReference>
<dbReference type="GO" id="GO:0005737">
    <property type="term" value="C:cytoplasm"/>
    <property type="evidence" value="ECO:0007669"/>
    <property type="project" value="InterPro"/>
</dbReference>
<dbReference type="SUPFAM" id="SSF54277">
    <property type="entry name" value="CAD &amp; PB1 domains"/>
    <property type="match status" value="1"/>
</dbReference>
<keyword evidence="1 2" id="KW-0053">Apoptosis</keyword>
<dbReference type="GO" id="GO:0006309">
    <property type="term" value="P:apoptotic DNA fragmentation"/>
    <property type="evidence" value="ECO:0007669"/>
    <property type="project" value="InterPro"/>
</dbReference>
<dbReference type="PANTHER" id="PTHR13067:SF2">
    <property type="entry name" value="CASPASE-ACTIVATED DNASE"/>
    <property type="match status" value="1"/>
</dbReference>
<proteinExistence type="predicted"/>
<dbReference type="STRING" id="543379.A0A232FLH6"/>
<gene>
    <name evidence="4" type="ORF">TSAR_009442</name>
</gene>
<dbReference type="PROSITE" id="PS51135">
    <property type="entry name" value="CIDE_N"/>
    <property type="match status" value="1"/>
</dbReference>
<dbReference type="EMBL" id="NNAY01000044">
    <property type="protein sequence ID" value="OXU31606.1"/>
    <property type="molecule type" value="Genomic_DNA"/>
</dbReference>
<dbReference type="GO" id="GO:0016787">
    <property type="term" value="F:hydrolase activity"/>
    <property type="evidence" value="ECO:0007669"/>
    <property type="project" value="InterPro"/>
</dbReference>
<keyword evidence="5" id="KW-1185">Reference proteome</keyword>
<dbReference type="InterPro" id="IPR044925">
    <property type="entry name" value="His-Me_finger_sf"/>
</dbReference>
<evidence type="ECO:0000256" key="1">
    <source>
        <dbReference type="ARBA" id="ARBA00022703"/>
    </source>
</evidence>
<dbReference type="Gene3D" id="3.10.20.10">
    <property type="match status" value="1"/>
</dbReference>
<reference evidence="4 5" key="1">
    <citation type="journal article" date="2017" name="Curr. Biol.">
        <title>The Evolution of Venom by Co-option of Single-Copy Genes.</title>
        <authorList>
            <person name="Martinson E.O."/>
            <person name="Mrinalini"/>
            <person name="Kelkar Y.D."/>
            <person name="Chang C.H."/>
            <person name="Werren J.H."/>
        </authorList>
    </citation>
    <scope>NUCLEOTIDE SEQUENCE [LARGE SCALE GENOMIC DNA]</scope>
    <source>
        <strain evidence="4 5">Alberta</strain>
        <tissue evidence="4">Whole body</tissue>
    </source>
</reference>
<name>A0A232FLH6_9HYME</name>
<organism evidence="4 5">
    <name type="scientific">Trichomalopsis sarcophagae</name>
    <dbReference type="NCBI Taxonomy" id="543379"/>
    <lineage>
        <taxon>Eukaryota</taxon>
        <taxon>Metazoa</taxon>
        <taxon>Ecdysozoa</taxon>
        <taxon>Arthropoda</taxon>
        <taxon>Hexapoda</taxon>
        <taxon>Insecta</taxon>
        <taxon>Pterygota</taxon>
        <taxon>Neoptera</taxon>
        <taxon>Endopterygota</taxon>
        <taxon>Hymenoptera</taxon>
        <taxon>Apocrita</taxon>
        <taxon>Proctotrupomorpha</taxon>
        <taxon>Chalcidoidea</taxon>
        <taxon>Pteromalidae</taxon>
        <taxon>Pteromalinae</taxon>
        <taxon>Trichomalopsis</taxon>
    </lineage>
</organism>
<dbReference type="OrthoDB" id="9943677at2759"/>
<accession>A0A232FLH6</accession>
<protein>
    <recommendedName>
        <fullName evidence="3">CIDE-N domain-containing protein</fullName>
    </recommendedName>
</protein>
<dbReference type="InterPro" id="IPR039729">
    <property type="entry name" value="DFF40"/>
</dbReference>
<evidence type="ECO:0000313" key="5">
    <source>
        <dbReference type="Proteomes" id="UP000215335"/>
    </source>
</evidence>
<dbReference type="Pfam" id="PF02017">
    <property type="entry name" value="CIDE-N"/>
    <property type="match status" value="1"/>
</dbReference>
<sequence>MAYGELFCCCKQCLVKDTMSSLIAECYRRLTDTTSSEKPLRGYKVTDVNRTRKIGVACRSLHELKRKACAKLNVTDDLARIGIFLLDGSEIDEDYFATLEPQTTLILRRPGEKLLTEADVLYQMLRKVNESFFKSGERAAGFLTDKLKIKIAVLNRALNNDDKKTLCSRREDHPEWFAGLETNSPTKEAYLHRRCQDRIRGYLYKTIEQVRSSEVYDADPQARRQLERVIVFFKLQLRKDHYFGHYFDRSRSVIKSKPEEGVSSSQSDDETDSAQNCPYEHCPCKLSISSYERYILGLSVDCKNEDDDEVDAKKFVRSAAERKAEEVEDELSDDPKKSKEPLRVEAGEKCPYELVERSKGEMTALCDETGEFRCSGVWKNDKCLYADRHKINPYRSREELVLFSTWNLDHKIERSRTLVPQLLEASKKGDVNEKDVLEFYNNLFTVQNLRLVHIVCHDKGSHK</sequence>
<comment type="caution">
    <text evidence="4">The sequence shown here is derived from an EMBL/GenBank/DDBJ whole genome shotgun (WGS) entry which is preliminary data.</text>
</comment>
<dbReference type="GO" id="GO:0005634">
    <property type="term" value="C:nucleus"/>
    <property type="evidence" value="ECO:0007669"/>
    <property type="project" value="InterPro"/>
</dbReference>
<feature type="domain" description="CIDE-N" evidence="3">
    <location>
        <begin position="39"/>
        <end position="116"/>
    </location>
</feature>
<dbReference type="Proteomes" id="UP000215335">
    <property type="component" value="Unassembled WGS sequence"/>
</dbReference>
<dbReference type="InterPro" id="IPR003508">
    <property type="entry name" value="CIDE-N_dom"/>
</dbReference>
<dbReference type="Pfam" id="PF09230">
    <property type="entry name" value="DFF40"/>
    <property type="match status" value="1"/>
</dbReference>
<dbReference type="AlphaFoldDB" id="A0A232FLH6"/>